<evidence type="ECO:0000313" key="4">
    <source>
        <dbReference type="Proteomes" id="UP001642409"/>
    </source>
</evidence>
<keyword evidence="4" id="KW-1185">Reference proteome</keyword>
<reference evidence="2" key="1">
    <citation type="submission" date="2023-06" db="EMBL/GenBank/DDBJ databases">
        <authorList>
            <person name="Kurt Z."/>
        </authorList>
    </citation>
    <scope>NUCLEOTIDE SEQUENCE</scope>
</reference>
<organism evidence="2">
    <name type="scientific">Hexamita inflata</name>
    <dbReference type="NCBI Taxonomy" id="28002"/>
    <lineage>
        <taxon>Eukaryota</taxon>
        <taxon>Metamonada</taxon>
        <taxon>Diplomonadida</taxon>
        <taxon>Hexamitidae</taxon>
        <taxon>Hexamitinae</taxon>
        <taxon>Hexamita</taxon>
    </lineage>
</organism>
<dbReference type="EMBL" id="CAXDID020000771">
    <property type="protein sequence ID" value="CAL6113648.1"/>
    <property type="molecule type" value="Genomic_DNA"/>
</dbReference>
<accession>A0AA86VFK3</accession>
<dbReference type="Proteomes" id="UP001642409">
    <property type="component" value="Unassembled WGS sequence"/>
</dbReference>
<name>A0AA86VFK3_9EUKA</name>
<feature type="coiled-coil region" evidence="1">
    <location>
        <begin position="204"/>
        <end position="252"/>
    </location>
</feature>
<reference evidence="3 4" key="2">
    <citation type="submission" date="2024-07" db="EMBL/GenBank/DDBJ databases">
        <authorList>
            <person name="Akdeniz Z."/>
        </authorList>
    </citation>
    <scope>NUCLEOTIDE SEQUENCE [LARGE SCALE GENOMIC DNA]</scope>
</reference>
<sequence>MTKFDICVDSASRFGQNSVSITIVGSESVQCDICNNQSVVYGLCGEILKYSEIVNGIYQCTQPFEYINDQCICADGYLLDQTKCINIVKSINNLITSNANNSDHILLIEKKFLIVDNQLAIVENNILNNISEIENYIISNTSILDNRIKANITALQNNIIQSQLLIDANLLQNTTVLDWRIYNNVSILNQSLLNISQQLKDINYTKMQNTIDNLQNQLNDFNVSLQKDNQIIEQQQNTIDNLTKQINCTNNYGYSMINGSCVQVSCTISGQQNINGICQCTIINSIVQSGACICPFNSNVISSACVCSITGQTIQNGQCACSTTGAFVNNNACTCGVNSLNISNTCSCPSGANLINGVCTCSNINAYISGNSCVCPTNSSLIGNTCTCPANSQIINNICICNQIIGQIMNSGVCKCSTTGAFVSGASCTCGVNSLNISNSCSCPSGASLLNGICICTNINAYISGNSCVCPTNSSLIGNTCTCPTSSQLVNNICECNQISGQIMNNGSCQCQTTGAYVYNGVCACGVNAVNVSNTCTCPINSSLVNNVCTCDKITGQTLINGTCQCPPNQPIINNKCDPTSYLINSTNFECIQQFFTQTFDLQSITYQINTSSYFSQGYVFRSGSVTQNAFIDFQDNAYRIEYNIQPLFSYETILTNFKIQFGTQSLNNGSFLQEYINSISINQMNIISKQGTQLTLKAASKLNILSTQSKQNVIISNLLVNLSFAPSNGNITLFSQITGNLNITGYQVLGQYTSTGTVAMIGLELEQTVLNVNQITFKPSSYNVGNSSSYLFGDITYLSKIIINYLSIMLGNSSNILLLGSVVSTSTNYYQFGGITTTLSFQSTINVNNIISDSYLHISTSQVKYSGFIVGYGEKSTITIQNMCLQQSLTSIAQQFESFGLLGYSAASISIQNATVTFTVQGTFFSYFGIIGNQSTYISEVLNAKTSINVRSTNSSTCVGSIFGKEGGDKCTIQNTQIIDGNITAGQYTGGFIGYCYSKLYLTNSKIQSVRLSGLSNIGIVVGRNDGGTYIFTGSSSSSNYINNVKQNDCGTLSNNWSVVGC</sequence>
<gene>
    <name evidence="2" type="ORF">HINF_LOCUS52968</name>
    <name evidence="3" type="ORF">HINF_LOCUS77606</name>
</gene>
<keyword evidence="1" id="KW-0175">Coiled coil</keyword>
<dbReference type="AlphaFoldDB" id="A0AA86VFK3"/>
<comment type="caution">
    <text evidence="2">The sequence shown here is derived from an EMBL/GenBank/DDBJ whole genome shotgun (WGS) entry which is preliminary data.</text>
</comment>
<dbReference type="EMBL" id="CATOUU010000986">
    <property type="protein sequence ID" value="CAI9965323.1"/>
    <property type="molecule type" value="Genomic_DNA"/>
</dbReference>
<proteinExistence type="predicted"/>
<evidence type="ECO:0000313" key="2">
    <source>
        <dbReference type="EMBL" id="CAI9965323.1"/>
    </source>
</evidence>
<protein>
    <submittedName>
        <fullName evidence="2">Uncharacterized protein</fullName>
    </submittedName>
</protein>
<evidence type="ECO:0000256" key="1">
    <source>
        <dbReference type="SAM" id="Coils"/>
    </source>
</evidence>
<evidence type="ECO:0000313" key="3">
    <source>
        <dbReference type="EMBL" id="CAL6113648.1"/>
    </source>
</evidence>